<protein>
    <recommendedName>
        <fullName evidence="4">Carboxylic ester hydrolase</fullName>
        <ecNumber evidence="4">3.1.1.-</ecNumber>
    </recommendedName>
</protein>
<dbReference type="InterPro" id="IPR050309">
    <property type="entry name" value="Type-B_Carboxylest/Lipase"/>
</dbReference>
<name>A0A091DAV6_FUKDA</name>
<dbReference type="InterPro" id="IPR029058">
    <property type="entry name" value="AB_hydrolase_fold"/>
</dbReference>
<accession>A0A091DAV6</accession>
<keyword evidence="3" id="KW-1015">Disulfide bond</keyword>
<dbReference type="AlphaFoldDB" id="A0A091DAV6"/>
<comment type="similarity">
    <text evidence="1 4">Belongs to the type-B carboxylesterase/lipase family.</text>
</comment>
<dbReference type="ESTHER" id="fukda-a0a091dav6">
    <property type="family name" value="Carb_B_Chordata"/>
</dbReference>
<feature type="domain" description="Carboxylesterase type B" evidence="5">
    <location>
        <begin position="22"/>
        <end position="99"/>
    </location>
</feature>
<evidence type="ECO:0000256" key="1">
    <source>
        <dbReference type="ARBA" id="ARBA00005964"/>
    </source>
</evidence>
<dbReference type="EC" id="3.1.1.-" evidence="4"/>
<reference evidence="6 7" key="1">
    <citation type="submission" date="2013-11" db="EMBL/GenBank/DDBJ databases">
        <title>The Damaraland mole rat (Fukomys damarensis) genome and evolution of African mole rats.</title>
        <authorList>
            <person name="Gladyshev V.N."/>
            <person name="Fang X."/>
        </authorList>
    </citation>
    <scope>NUCLEOTIDE SEQUENCE [LARGE SCALE GENOMIC DNA]</scope>
    <source>
        <tissue evidence="6">Liver</tissue>
    </source>
</reference>
<dbReference type="CDD" id="cd00312">
    <property type="entry name" value="Esterase_lipase"/>
    <property type="match status" value="1"/>
</dbReference>
<dbReference type="FunFam" id="3.40.50.1820:FF:000011">
    <property type="entry name" value="Carboxylic ester hydrolase"/>
    <property type="match status" value="1"/>
</dbReference>
<dbReference type="Proteomes" id="UP000028990">
    <property type="component" value="Unassembled WGS sequence"/>
</dbReference>
<dbReference type="EMBL" id="KN124866">
    <property type="protein sequence ID" value="KFO19971.1"/>
    <property type="molecule type" value="Genomic_DNA"/>
</dbReference>
<dbReference type="PANTHER" id="PTHR11559">
    <property type="entry name" value="CARBOXYLESTERASE"/>
    <property type="match status" value="1"/>
</dbReference>
<dbReference type="SUPFAM" id="SSF53474">
    <property type="entry name" value="alpha/beta-Hydrolases"/>
    <property type="match status" value="2"/>
</dbReference>
<dbReference type="STRING" id="885580.ENSFDAP00000023323"/>
<dbReference type="eggNOG" id="KOG1516">
    <property type="taxonomic scope" value="Eukaryota"/>
</dbReference>
<organism evidence="6 7">
    <name type="scientific">Fukomys damarensis</name>
    <name type="common">Damaraland mole rat</name>
    <name type="synonym">Cryptomys damarensis</name>
    <dbReference type="NCBI Taxonomy" id="885580"/>
    <lineage>
        <taxon>Eukaryota</taxon>
        <taxon>Metazoa</taxon>
        <taxon>Chordata</taxon>
        <taxon>Craniata</taxon>
        <taxon>Vertebrata</taxon>
        <taxon>Euteleostomi</taxon>
        <taxon>Mammalia</taxon>
        <taxon>Eutheria</taxon>
        <taxon>Euarchontoglires</taxon>
        <taxon>Glires</taxon>
        <taxon>Rodentia</taxon>
        <taxon>Hystricomorpha</taxon>
        <taxon>Bathyergidae</taxon>
        <taxon>Fukomys</taxon>
    </lineage>
</organism>
<evidence type="ECO:0000313" key="6">
    <source>
        <dbReference type="EMBL" id="KFO19971.1"/>
    </source>
</evidence>
<sequence length="679" mass="75370">MGTGQSQIRPVNPVLATCQHWRSMHHWLIAGIVDENFLPRHPQELLASADFQPVPSIIGVNNDEFGWIIPKGISTIDTQKEMDRETMKAARQHTATQMLLPTVSCEEHGRRVSKAGSGILVWVVCLLLAFPAIATEPQTTHPEVDTTLGRVRGRQVGVKGTDHLVNVFLGIPFAQPPLGPLRFADPLPAQPWEGVRDAGTDPPMCMQHVERMNISRFWLNGKHKIFPISEDCLILNIYSPAKATTKARKPVMVWIHGGSLMVGSATSQDGSALSAYEDVVVVTVQYRLGIFGFFSTGDKHVPGNQGFLDVVAALRWVQENITPFGGDPNCVTILGGSAGASIVSALVLSPMATGLFHRAIAQSGVIFVPLLRGSDLWLKAQSLADSLACSSDSPAELVQCLRQKKGEELIHAQASKMVVSTYSIDGSFFPKSPEELLKDRQFHPVPFLIGVNNHEFGWLIPRALGMLDMMEQMSREHIPDLLKPFLASLNIPPEMMSMVIDQYLGNDSDAQPRREDFQELAGDIVFNIPALNFSRQLQGSGTPIFFYEFQHVPSSFAKIKPPWVKADHAAEIAFMFGGPFLMDENTLLAFPEATEEEKQLSLTMMAQWAHFARTGDPNGKGLPLWPQFNQLEQYLEISLVPQVKQKLKEAQMQFWTETLPSKIQQWHQQKQGRKAPEEL</sequence>
<dbReference type="Pfam" id="PF00135">
    <property type="entry name" value="COesterase"/>
    <property type="match status" value="2"/>
</dbReference>
<keyword evidence="2 4" id="KW-0378">Hydrolase</keyword>
<evidence type="ECO:0000259" key="5">
    <source>
        <dbReference type="Pfam" id="PF00135"/>
    </source>
</evidence>
<evidence type="ECO:0000256" key="2">
    <source>
        <dbReference type="ARBA" id="ARBA00022801"/>
    </source>
</evidence>
<dbReference type="GO" id="GO:0016787">
    <property type="term" value="F:hydrolase activity"/>
    <property type="evidence" value="ECO:0007669"/>
    <property type="project" value="UniProtKB-KW"/>
</dbReference>
<evidence type="ECO:0000313" key="7">
    <source>
        <dbReference type="Proteomes" id="UP000028990"/>
    </source>
</evidence>
<evidence type="ECO:0000256" key="3">
    <source>
        <dbReference type="ARBA" id="ARBA00023157"/>
    </source>
</evidence>
<dbReference type="InterPro" id="IPR002018">
    <property type="entry name" value="CarbesteraseB"/>
</dbReference>
<dbReference type="Gene3D" id="3.40.50.1820">
    <property type="entry name" value="alpha/beta hydrolase"/>
    <property type="match status" value="2"/>
</dbReference>
<keyword evidence="7" id="KW-1185">Reference proteome</keyword>
<dbReference type="PROSITE" id="PS00122">
    <property type="entry name" value="CARBOXYLESTERASE_B_1"/>
    <property type="match status" value="1"/>
</dbReference>
<evidence type="ECO:0000256" key="4">
    <source>
        <dbReference type="RuleBase" id="RU361235"/>
    </source>
</evidence>
<feature type="domain" description="Carboxylesterase type B" evidence="5">
    <location>
        <begin position="141"/>
        <end position="655"/>
    </location>
</feature>
<dbReference type="InterPro" id="IPR019826">
    <property type="entry name" value="Carboxylesterase_B_AS"/>
</dbReference>
<proteinExistence type="inferred from homology"/>
<gene>
    <name evidence="6" type="ORF">H920_18598</name>
</gene>